<name>A0A3L7J0M7_9MICO</name>
<evidence type="ECO:0008006" key="4">
    <source>
        <dbReference type="Google" id="ProtNLM"/>
    </source>
</evidence>
<comment type="caution">
    <text evidence="2">The sequence shown here is derived from an EMBL/GenBank/DDBJ whole genome shotgun (WGS) entry which is preliminary data.</text>
</comment>
<evidence type="ECO:0000313" key="3">
    <source>
        <dbReference type="Proteomes" id="UP000282460"/>
    </source>
</evidence>
<evidence type="ECO:0000256" key="1">
    <source>
        <dbReference type="SAM" id="MobiDB-lite"/>
    </source>
</evidence>
<dbReference type="OrthoDB" id="3837969at2"/>
<feature type="region of interest" description="Disordered" evidence="1">
    <location>
        <begin position="226"/>
        <end position="256"/>
    </location>
</feature>
<dbReference type="EMBL" id="RCWJ01000002">
    <property type="protein sequence ID" value="RLQ84028.1"/>
    <property type="molecule type" value="Genomic_DNA"/>
</dbReference>
<accession>A0A3L7J0M7</accession>
<dbReference type="RefSeq" id="WP_121659072.1">
    <property type="nucleotide sequence ID" value="NZ_BMEK01000002.1"/>
</dbReference>
<dbReference type="Proteomes" id="UP000282460">
    <property type="component" value="Unassembled WGS sequence"/>
</dbReference>
<dbReference type="AlphaFoldDB" id="A0A3L7J0M7"/>
<sequence>MDIAAAVYRTMTAANDLIRALTYLSAELGLDEDGIFRDSSHREYGDFELYNKRVDARTPYLLKRNGSEDTDGYSTWMCPAGSRNPTLTCDIKTNMGVNDPASPYNIGRRKSLMPVINMPRQLKGNSICTNKTSVKFPPKAGAKYFQHLQYGTEDWRAMYSTARNTIEGFNAFVKDPGREALDAAARRRLRGVTVQYFLTTLLVAAANLRKISTFLDGINSAITPEKKVQKRARRRELTPLSPWATAPRTKAKAPPG</sequence>
<proteinExistence type="predicted"/>
<protein>
    <recommendedName>
        <fullName evidence="4">Transposase DDE domain-containing protein</fullName>
    </recommendedName>
</protein>
<evidence type="ECO:0000313" key="2">
    <source>
        <dbReference type="EMBL" id="RLQ84028.1"/>
    </source>
</evidence>
<gene>
    <name evidence="2" type="ORF">D9V28_07220</name>
</gene>
<organism evidence="2 3">
    <name type="scientific">Mycetocola zhadangensis</name>
    <dbReference type="NCBI Taxonomy" id="1164595"/>
    <lineage>
        <taxon>Bacteria</taxon>
        <taxon>Bacillati</taxon>
        <taxon>Actinomycetota</taxon>
        <taxon>Actinomycetes</taxon>
        <taxon>Micrococcales</taxon>
        <taxon>Microbacteriaceae</taxon>
        <taxon>Mycetocola</taxon>
    </lineage>
</organism>
<keyword evidence="3" id="KW-1185">Reference proteome</keyword>
<reference evidence="2 3" key="1">
    <citation type="submission" date="2018-10" db="EMBL/GenBank/DDBJ databases">
        <authorList>
            <person name="Li J."/>
        </authorList>
    </citation>
    <scope>NUCLEOTIDE SEQUENCE [LARGE SCALE GENOMIC DNA]</scope>
    <source>
        <strain evidence="2 3">ZD1-4</strain>
    </source>
</reference>